<dbReference type="InterPro" id="IPR016032">
    <property type="entry name" value="Sig_transdc_resp-reg_C-effctor"/>
</dbReference>
<protein>
    <submittedName>
        <fullName evidence="5">Response regulator transcription factor</fullName>
    </submittedName>
</protein>
<dbReference type="SMART" id="SM00421">
    <property type="entry name" value="HTH_LUXR"/>
    <property type="match status" value="1"/>
</dbReference>
<evidence type="ECO:0000256" key="3">
    <source>
        <dbReference type="ARBA" id="ARBA00023163"/>
    </source>
</evidence>
<evidence type="ECO:0000256" key="1">
    <source>
        <dbReference type="ARBA" id="ARBA00023015"/>
    </source>
</evidence>
<feature type="domain" description="HTH luxR-type" evidence="4">
    <location>
        <begin position="147"/>
        <end position="212"/>
    </location>
</feature>
<dbReference type="SUPFAM" id="SSF46894">
    <property type="entry name" value="C-terminal effector domain of the bipartite response regulators"/>
    <property type="match status" value="1"/>
</dbReference>
<sequence length="214" mass="24070">MGRYTRLALIEHQKRTQNLGLLAESLEISVVHRAFSELVGHSPESETMVAYSLGTEQLSRSHITSEIAALTKTYPLFLVNARKDDVRPIQALNLGARGIIYENDHLDRVLTAIKVISQGELYYPRSLLSNKIEEMMLRRQADDSFTTVSQINSLTPQELKVIELVATGARNKEIAEHLNISAHTVKTHLSSIFRKTGARNRVELLKWSSYATSV</sequence>
<dbReference type="EMBL" id="JAMZDE010000001">
    <property type="protein sequence ID" value="MCP1338197.1"/>
    <property type="molecule type" value="Genomic_DNA"/>
</dbReference>
<dbReference type="RefSeq" id="WP_253617109.1">
    <property type="nucleotide sequence ID" value="NZ_JAMZDE010000001.1"/>
</dbReference>
<dbReference type="PANTHER" id="PTHR44688:SF16">
    <property type="entry name" value="DNA-BINDING TRANSCRIPTIONAL ACTIVATOR DEVR_DOSR"/>
    <property type="match status" value="1"/>
</dbReference>
<dbReference type="GO" id="GO:0006355">
    <property type="term" value="P:regulation of DNA-templated transcription"/>
    <property type="evidence" value="ECO:0007669"/>
    <property type="project" value="InterPro"/>
</dbReference>
<evidence type="ECO:0000259" key="4">
    <source>
        <dbReference type="PROSITE" id="PS50043"/>
    </source>
</evidence>
<evidence type="ECO:0000313" key="6">
    <source>
        <dbReference type="Proteomes" id="UP001139474"/>
    </source>
</evidence>
<accession>A0A9X2FS19</accession>
<dbReference type="Proteomes" id="UP001139474">
    <property type="component" value="Unassembled WGS sequence"/>
</dbReference>
<dbReference type="PANTHER" id="PTHR44688">
    <property type="entry name" value="DNA-BINDING TRANSCRIPTIONAL ACTIVATOR DEVR_DOSR"/>
    <property type="match status" value="1"/>
</dbReference>
<dbReference type="PRINTS" id="PR00038">
    <property type="entry name" value="HTHLUXR"/>
</dbReference>
<dbReference type="AlphaFoldDB" id="A0A9X2FS19"/>
<keyword evidence="2" id="KW-0238">DNA-binding</keyword>
<organism evidence="5 6">
    <name type="scientific">Idiomarina rhizosphaerae</name>
    <dbReference type="NCBI Taxonomy" id="2961572"/>
    <lineage>
        <taxon>Bacteria</taxon>
        <taxon>Pseudomonadati</taxon>
        <taxon>Pseudomonadota</taxon>
        <taxon>Gammaproteobacteria</taxon>
        <taxon>Alteromonadales</taxon>
        <taxon>Idiomarinaceae</taxon>
        <taxon>Idiomarina</taxon>
    </lineage>
</organism>
<dbReference type="Pfam" id="PF00196">
    <property type="entry name" value="GerE"/>
    <property type="match status" value="1"/>
</dbReference>
<dbReference type="Gene3D" id="3.40.50.2300">
    <property type="match status" value="1"/>
</dbReference>
<evidence type="ECO:0000313" key="5">
    <source>
        <dbReference type="EMBL" id="MCP1338197.1"/>
    </source>
</evidence>
<reference evidence="5" key="1">
    <citation type="submission" date="2022-06" db="EMBL/GenBank/DDBJ databases">
        <title>Idiomarina rhizosphaerae M1R2S28.</title>
        <authorList>
            <person name="Sun J.-Q."/>
            <person name="Li L.-F."/>
        </authorList>
    </citation>
    <scope>NUCLEOTIDE SEQUENCE</scope>
    <source>
        <strain evidence="5">M1R2S28</strain>
    </source>
</reference>
<gene>
    <name evidence="5" type="ORF">NJR55_01200</name>
</gene>
<evidence type="ECO:0000256" key="2">
    <source>
        <dbReference type="ARBA" id="ARBA00023125"/>
    </source>
</evidence>
<proteinExistence type="predicted"/>
<comment type="caution">
    <text evidence="5">The sequence shown here is derived from an EMBL/GenBank/DDBJ whole genome shotgun (WGS) entry which is preliminary data.</text>
</comment>
<name>A0A9X2FS19_9GAMM</name>
<dbReference type="Gene3D" id="1.10.10.10">
    <property type="entry name" value="Winged helix-like DNA-binding domain superfamily/Winged helix DNA-binding domain"/>
    <property type="match status" value="1"/>
</dbReference>
<keyword evidence="1" id="KW-0805">Transcription regulation</keyword>
<dbReference type="GO" id="GO:0003677">
    <property type="term" value="F:DNA binding"/>
    <property type="evidence" value="ECO:0007669"/>
    <property type="project" value="UniProtKB-KW"/>
</dbReference>
<dbReference type="PROSITE" id="PS50043">
    <property type="entry name" value="HTH_LUXR_2"/>
    <property type="match status" value="1"/>
</dbReference>
<keyword evidence="6" id="KW-1185">Reference proteome</keyword>
<dbReference type="PROSITE" id="PS00622">
    <property type="entry name" value="HTH_LUXR_1"/>
    <property type="match status" value="1"/>
</dbReference>
<dbReference type="CDD" id="cd06170">
    <property type="entry name" value="LuxR_C_like"/>
    <property type="match status" value="1"/>
</dbReference>
<dbReference type="InterPro" id="IPR036388">
    <property type="entry name" value="WH-like_DNA-bd_sf"/>
</dbReference>
<dbReference type="InterPro" id="IPR000792">
    <property type="entry name" value="Tscrpt_reg_LuxR_C"/>
</dbReference>
<keyword evidence="3" id="KW-0804">Transcription</keyword>